<proteinExistence type="predicted"/>
<dbReference type="SMART" id="SM00382">
    <property type="entry name" value="AAA"/>
    <property type="match status" value="1"/>
</dbReference>
<gene>
    <name evidence="4" type="ORF">GCM10022252_43260</name>
</gene>
<evidence type="ECO:0000256" key="2">
    <source>
        <dbReference type="ARBA" id="ARBA00022840"/>
    </source>
</evidence>
<evidence type="ECO:0000259" key="3">
    <source>
        <dbReference type="PROSITE" id="PS50893"/>
    </source>
</evidence>
<dbReference type="InterPro" id="IPR003593">
    <property type="entry name" value="AAA+_ATPase"/>
</dbReference>
<dbReference type="PANTHER" id="PTHR24220">
    <property type="entry name" value="IMPORT ATP-BINDING PROTEIN"/>
    <property type="match status" value="1"/>
</dbReference>
<dbReference type="Proteomes" id="UP001501251">
    <property type="component" value="Unassembled WGS sequence"/>
</dbReference>
<reference evidence="5" key="1">
    <citation type="journal article" date="2019" name="Int. J. Syst. Evol. Microbiol.">
        <title>The Global Catalogue of Microorganisms (GCM) 10K type strain sequencing project: providing services to taxonomists for standard genome sequencing and annotation.</title>
        <authorList>
            <consortium name="The Broad Institute Genomics Platform"/>
            <consortium name="The Broad Institute Genome Sequencing Center for Infectious Disease"/>
            <person name="Wu L."/>
            <person name="Ma J."/>
        </authorList>
    </citation>
    <scope>NUCLEOTIDE SEQUENCE [LARGE SCALE GENOMIC DNA]</scope>
    <source>
        <strain evidence="5">JCM 17388</strain>
    </source>
</reference>
<dbReference type="InterPro" id="IPR015854">
    <property type="entry name" value="ABC_transpr_LolD-like"/>
</dbReference>
<protein>
    <submittedName>
        <fullName evidence="4">ABC transporter ATP-binding protein</fullName>
    </submittedName>
</protein>
<accession>A0ABP8B280</accession>
<keyword evidence="5" id="KW-1185">Reference proteome</keyword>
<dbReference type="Gene3D" id="3.40.50.300">
    <property type="entry name" value="P-loop containing nucleotide triphosphate hydrolases"/>
    <property type="match status" value="1"/>
</dbReference>
<dbReference type="Pfam" id="PF00005">
    <property type="entry name" value="ABC_tran"/>
    <property type="match status" value="1"/>
</dbReference>
<name>A0ABP8B280_9ACTN</name>
<dbReference type="RefSeq" id="WP_344919791.1">
    <property type="nucleotide sequence ID" value="NZ_BAABAQ010000007.1"/>
</dbReference>
<dbReference type="InterPro" id="IPR003439">
    <property type="entry name" value="ABC_transporter-like_ATP-bd"/>
</dbReference>
<keyword evidence="2 4" id="KW-0067">ATP-binding</keyword>
<comment type="caution">
    <text evidence="4">The sequence shown here is derived from an EMBL/GenBank/DDBJ whole genome shotgun (WGS) entry which is preliminary data.</text>
</comment>
<feature type="domain" description="ABC transporter" evidence="3">
    <location>
        <begin position="19"/>
        <end position="223"/>
    </location>
</feature>
<evidence type="ECO:0000313" key="5">
    <source>
        <dbReference type="Proteomes" id="UP001501251"/>
    </source>
</evidence>
<dbReference type="SUPFAM" id="SSF52540">
    <property type="entry name" value="P-loop containing nucleoside triphosphate hydrolases"/>
    <property type="match status" value="1"/>
</dbReference>
<dbReference type="InterPro" id="IPR027417">
    <property type="entry name" value="P-loop_NTPase"/>
</dbReference>
<dbReference type="PROSITE" id="PS50893">
    <property type="entry name" value="ABC_TRANSPORTER_2"/>
    <property type="match status" value="1"/>
</dbReference>
<dbReference type="GO" id="GO:0005524">
    <property type="term" value="F:ATP binding"/>
    <property type="evidence" value="ECO:0007669"/>
    <property type="project" value="UniProtKB-KW"/>
</dbReference>
<organism evidence="4 5">
    <name type="scientific">Streptosporangium oxazolinicum</name>
    <dbReference type="NCBI Taxonomy" id="909287"/>
    <lineage>
        <taxon>Bacteria</taxon>
        <taxon>Bacillati</taxon>
        <taxon>Actinomycetota</taxon>
        <taxon>Actinomycetes</taxon>
        <taxon>Streptosporangiales</taxon>
        <taxon>Streptosporangiaceae</taxon>
        <taxon>Streptosporangium</taxon>
    </lineage>
</organism>
<evidence type="ECO:0000313" key="4">
    <source>
        <dbReference type="EMBL" id="GAA4196244.1"/>
    </source>
</evidence>
<evidence type="ECO:0000256" key="1">
    <source>
        <dbReference type="ARBA" id="ARBA00022741"/>
    </source>
</evidence>
<keyword evidence="1" id="KW-0547">Nucleotide-binding</keyword>
<sequence length="224" mass="23001">MPLPPPLPLPGSPASAAGLRLSAVSCRHGGLLAVDAVDLTLAPGEHLAITGTNGSGKSTLLRALLGLHREVSGVIEVAGRRARTPADWARRRAEVAWIPQRQAAGRFPLLVRELLASGGHAGRAFASAEDLGVGALLERPLATLSGGQLQRAYLARALGQVAAGAGLVLADEPTAALDFAGQEQVAGVLAALPVSVVVVTHDRVVAQACERVAEMAAGRLREVR</sequence>
<dbReference type="EMBL" id="BAABAQ010000007">
    <property type="protein sequence ID" value="GAA4196244.1"/>
    <property type="molecule type" value="Genomic_DNA"/>
</dbReference>